<feature type="domain" description="PHD-type" evidence="6">
    <location>
        <begin position="184"/>
        <end position="232"/>
    </location>
</feature>
<dbReference type="PROSITE" id="PS01359">
    <property type="entry name" value="ZF_PHD_1"/>
    <property type="match status" value="1"/>
</dbReference>
<evidence type="ECO:0000259" key="6">
    <source>
        <dbReference type="PROSITE" id="PS50016"/>
    </source>
</evidence>
<dbReference type="PROSITE" id="PS50016">
    <property type="entry name" value="ZF_PHD_2"/>
    <property type="match status" value="1"/>
</dbReference>
<dbReference type="Proteomes" id="UP000266234">
    <property type="component" value="Unassembled WGS sequence"/>
</dbReference>
<dbReference type="InterPro" id="IPR013083">
    <property type="entry name" value="Znf_RING/FYVE/PHD"/>
</dbReference>
<feature type="region of interest" description="Disordered" evidence="5">
    <location>
        <begin position="240"/>
        <end position="260"/>
    </location>
</feature>
<proteinExistence type="predicted"/>
<dbReference type="GO" id="GO:0008270">
    <property type="term" value="F:zinc ion binding"/>
    <property type="evidence" value="ECO:0007669"/>
    <property type="project" value="UniProtKB-KW"/>
</dbReference>
<evidence type="ECO:0000313" key="8">
    <source>
        <dbReference type="EMBL" id="RGP77747.1"/>
    </source>
</evidence>
<dbReference type="Pfam" id="PF00628">
    <property type="entry name" value="PHD"/>
    <property type="match status" value="1"/>
</dbReference>
<dbReference type="OrthoDB" id="8062037at2759"/>
<sequence>MAEAEQCIICLDPLPRPSASLQAPAALTIAASDAASAGAGGVSAASASASTSTSTSEPAPIPSTTTAATEVLEDDSNYLNIVAELDGCDHIIHDACIRSWAKKTNTCPICRCPFHSVRVYNGVDGKLKPRAYSLLPHPSTSTNQFTAAGTAISKYDVQDKKQVAEFDVRQWLGENPEEDEEEQGNPCPICNSSEREDVLLLCDSCDAAYHTHCIGLEAIPDGDWYCMECAHLFQLVEEPEAGQPGERSPRPSYVRRPNPRNVRGYHVRTRARLRRARRQARNAEWQGAWGQFSGRFYEMSDLDLDNHDDEDEELEQYRRFQEVGRRELERWQQRMDIARRLGARDVFVNNIPPAISERLQPAPEPVQETAEERQAWGALDRARQTEEPSTNSRKRKGRSVTASPREPAQEPERKLKRPRTRRLPTQNGEGSSSVSSPAPGPSTARINTNGASSRNGIVDHGSIDPPLVSSLLKELEPSIMSDDDTTITNNGWRHLPDASSPALSPVMSPSSSAFGSPRALSLTPPPMANFNARPGSPTLSLSSTIQPRYAPANYSPTRTNHERTNPDQSDSEMRLARNAPINFSPTRSRRERTSREQTSRDNSDSETRPARFPESRPLELRQPRPRRPDEVPVQNKEELPTELNITQEDKVSINEIVKGALRPHWRSRKLTTEQYSVINRDISRKLYDEVKGAASLSDEARRQWENRATKEVAQAVAELSA</sequence>
<evidence type="ECO:0000256" key="4">
    <source>
        <dbReference type="PROSITE-ProRule" id="PRU00175"/>
    </source>
</evidence>
<evidence type="ECO:0000259" key="7">
    <source>
        <dbReference type="PROSITE" id="PS50089"/>
    </source>
</evidence>
<dbReference type="PANTHER" id="PTHR12618">
    <property type="entry name" value="PHD AND RING FINGER DOMAIN-CONTAINING PROTEIN 1"/>
    <property type="match status" value="1"/>
</dbReference>
<name>A0A395SZR3_9HYPO</name>
<feature type="region of interest" description="Disordered" evidence="5">
    <location>
        <begin position="548"/>
        <end position="635"/>
    </location>
</feature>
<dbReference type="Pfam" id="PF13639">
    <property type="entry name" value="zf-RING_2"/>
    <property type="match status" value="1"/>
</dbReference>
<evidence type="ECO:0000256" key="1">
    <source>
        <dbReference type="ARBA" id="ARBA00022723"/>
    </source>
</evidence>
<gene>
    <name evidence="8" type="ORF">FLONG3_4136</name>
</gene>
<protein>
    <recommendedName>
        <fullName evidence="10">Ribosomal l37ae</fullName>
    </recommendedName>
</protein>
<evidence type="ECO:0008006" key="10">
    <source>
        <dbReference type="Google" id="ProtNLM"/>
    </source>
</evidence>
<keyword evidence="9" id="KW-1185">Reference proteome</keyword>
<dbReference type="InterPro" id="IPR047157">
    <property type="entry name" value="PHRF1/Atg35"/>
</dbReference>
<evidence type="ECO:0000313" key="9">
    <source>
        <dbReference type="Proteomes" id="UP000266234"/>
    </source>
</evidence>
<dbReference type="PROSITE" id="PS50089">
    <property type="entry name" value="ZF_RING_2"/>
    <property type="match status" value="1"/>
</dbReference>
<dbReference type="SMART" id="SM00184">
    <property type="entry name" value="RING"/>
    <property type="match status" value="2"/>
</dbReference>
<evidence type="ECO:0000256" key="5">
    <source>
        <dbReference type="SAM" id="MobiDB-lite"/>
    </source>
</evidence>
<feature type="compositionally biased region" description="Low complexity" evidence="5">
    <location>
        <begin position="423"/>
        <end position="437"/>
    </location>
</feature>
<reference evidence="8 9" key="1">
    <citation type="journal article" date="2018" name="PLoS Pathog.">
        <title>Evolution of structural diversity of trichothecenes, a family of toxins produced by plant pathogenic and entomopathogenic fungi.</title>
        <authorList>
            <person name="Proctor R.H."/>
            <person name="McCormick S.P."/>
            <person name="Kim H.S."/>
            <person name="Cardoza R.E."/>
            <person name="Stanley A.M."/>
            <person name="Lindo L."/>
            <person name="Kelly A."/>
            <person name="Brown D.W."/>
            <person name="Lee T."/>
            <person name="Vaughan M.M."/>
            <person name="Alexander N.J."/>
            <person name="Busman M."/>
            <person name="Gutierrez S."/>
        </authorList>
    </citation>
    <scope>NUCLEOTIDE SEQUENCE [LARGE SCALE GENOMIC DNA]</scope>
    <source>
        <strain evidence="8 9">NRRL 20695</strain>
    </source>
</reference>
<dbReference type="SUPFAM" id="SSF57850">
    <property type="entry name" value="RING/U-box"/>
    <property type="match status" value="1"/>
</dbReference>
<dbReference type="InterPro" id="IPR011011">
    <property type="entry name" value="Znf_FYVE_PHD"/>
</dbReference>
<dbReference type="InterPro" id="IPR001965">
    <property type="entry name" value="Znf_PHD"/>
</dbReference>
<comment type="caution">
    <text evidence="8">The sequence shown here is derived from an EMBL/GenBank/DDBJ whole genome shotgun (WGS) entry which is preliminary data.</text>
</comment>
<organism evidence="8 9">
    <name type="scientific">Fusarium longipes</name>
    <dbReference type="NCBI Taxonomy" id="694270"/>
    <lineage>
        <taxon>Eukaryota</taxon>
        <taxon>Fungi</taxon>
        <taxon>Dikarya</taxon>
        <taxon>Ascomycota</taxon>
        <taxon>Pezizomycotina</taxon>
        <taxon>Sordariomycetes</taxon>
        <taxon>Hypocreomycetidae</taxon>
        <taxon>Hypocreales</taxon>
        <taxon>Nectriaceae</taxon>
        <taxon>Fusarium</taxon>
    </lineage>
</organism>
<dbReference type="InterPro" id="IPR019787">
    <property type="entry name" value="Znf_PHD-finger"/>
</dbReference>
<dbReference type="SUPFAM" id="SSF57903">
    <property type="entry name" value="FYVE/PHD zinc finger"/>
    <property type="match status" value="1"/>
</dbReference>
<feature type="compositionally biased region" description="Polar residues" evidence="5">
    <location>
        <begin position="444"/>
        <end position="455"/>
    </location>
</feature>
<feature type="region of interest" description="Disordered" evidence="5">
    <location>
        <begin position="356"/>
        <end position="463"/>
    </location>
</feature>
<keyword evidence="1" id="KW-0479">Metal-binding</keyword>
<dbReference type="InterPro" id="IPR019786">
    <property type="entry name" value="Zinc_finger_PHD-type_CS"/>
</dbReference>
<dbReference type="AlphaFoldDB" id="A0A395SZR3"/>
<keyword evidence="2 4" id="KW-0863">Zinc-finger</keyword>
<dbReference type="InterPro" id="IPR001841">
    <property type="entry name" value="Znf_RING"/>
</dbReference>
<dbReference type="PANTHER" id="PTHR12618:SF20">
    <property type="entry name" value="PHD AND RING FINGER DOMAIN-CONTAINING PROTEIN 1"/>
    <property type="match status" value="1"/>
</dbReference>
<dbReference type="EMBL" id="PXOG01000087">
    <property type="protein sequence ID" value="RGP77747.1"/>
    <property type="molecule type" value="Genomic_DNA"/>
</dbReference>
<dbReference type="STRING" id="694270.A0A395SZR3"/>
<feature type="region of interest" description="Disordered" evidence="5">
    <location>
        <begin position="482"/>
        <end position="520"/>
    </location>
</feature>
<feature type="compositionally biased region" description="Basic and acidic residues" evidence="5">
    <location>
        <begin position="591"/>
        <end position="635"/>
    </location>
</feature>
<dbReference type="CDD" id="cd15545">
    <property type="entry name" value="PHD_BAZ2A_like"/>
    <property type="match status" value="1"/>
</dbReference>
<feature type="domain" description="RING-type" evidence="7">
    <location>
        <begin position="88"/>
        <end position="111"/>
    </location>
</feature>
<evidence type="ECO:0000256" key="2">
    <source>
        <dbReference type="ARBA" id="ARBA00022771"/>
    </source>
</evidence>
<dbReference type="SMART" id="SM00249">
    <property type="entry name" value="PHD"/>
    <property type="match status" value="1"/>
</dbReference>
<feature type="compositionally biased region" description="Basic and acidic residues" evidence="5">
    <location>
        <begin position="559"/>
        <end position="575"/>
    </location>
</feature>
<accession>A0A395SZR3</accession>
<dbReference type="Gene3D" id="3.30.40.10">
    <property type="entry name" value="Zinc/RING finger domain, C3HC4 (zinc finger)"/>
    <property type="match status" value="2"/>
</dbReference>
<evidence type="ECO:0000256" key="3">
    <source>
        <dbReference type="ARBA" id="ARBA00022833"/>
    </source>
</evidence>
<feature type="compositionally biased region" description="Basic and acidic residues" evidence="5">
    <location>
        <begin position="370"/>
        <end position="386"/>
    </location>
</feature>
<keyword evidence="3" id="KW-0862">Zinc</keyword>